<accession>A0A562I0L3</accession>
<dbReference type="RefSeq" id="WP_144571959.1">
    <property type="nucleotide sequence ID" value="NZ_VLKG01000008.1"/>
</dbReference>
<evidence type="ECO:0000313" key="3">
    <source>
        <dbReference type="Proteomes" id="UP000319627"/>
    </source>
</evidence>
<sequence>MSDIEELKRKKEYLELQKEIAALEKSARIHKAFNFLSYKITVPLLLLGLFNLILGAKEQALESIVLGLILITPFMLKFFSRK</sequence>
<organism evidence="2 3">
    <name type="scientific">Azomonas agilis</name>
    <dbReference type="NCBI Taxonomy" id="116849"/>
    <lineage>
        <taxon>Bacteria</taxon>
        <taxon>Pseudomonadati</taxon>
        <taxon>Pseudomonadota</taxon>
        <taxon>Gammaproteobacteria</taxon>
        <taxon>Pseudomonadales</taxon>
        <taxon>Pseudomonadaceae</taxon>
        <taxon>Azomonas</taxon>
    </lineage>
</organism>
<feature type="transmembrane region" description="Helical" evidence="1">
    <location>
        <begin position="60"/>
        <end position="79"/>
    </location>
</feature>
<proteinExistence type="predicted"/>
<keyword evidence="1" id="KW-1133">Transmembrane helix</keyword>
<gene>
    <name evidence="2" type="ORF">LX59_02259</name>
</gene>
<comment type="caution">
    <text evidence="2">The sequence shown here is derived from an EMBL/GenBank/DDBJ whole genome shotgun (WGS) entry which is preliminary data.</text>
</comment>
<feature type="transmembrane region" description="Helical" evidence="1">
    <location>
        <begin position="35"/>
        <end position="54"/>
    </location>
</feature>
<protein>
    <submittedName>
        <fullName evidence="2">Uncharacterized protein</fullName>
    </submittedName>
</protein>
<dbReference type="Proteomes" id="UP000319627">
    <property type="component" value="Unassembled WGS sequence"/>
</dbReference>
<reference evidence="2 3" key="1">
    <citation type="submission" date="2019-07" db="EMBL/GenBank/DDBJ databases">
        <title>Genomic Encyclopedia of Type Strains, Phase I: the one thousand microbial genomes (KMG-I) project.</title>
        <authorList>
            <person name="Kyrpides N."/>
        </authorList>
    </citation>
    <scope>NUCLEOTIDE SEQUENCE [LARGE SCALE GENOMIC DNA]</scope>
    <source>
        <strain evidence="2 3">DSM 375</strain>
    </source>
</reference>
<evidence type="ECO:0000256" key="1">
    <source>
        <dbReference type="SAM" id="Phobius"/>
    </source>
</evidence>
<keyword evidence="1" id="KW-0472">Membrane</keyword>
<dbReference type="AlphaFoldDB" id="A0A562I0L3"/>
<name>A0A562I0L3_9GAMM</name>
<keyword evidence="3" id="KW-1185">Reference proteome</keyword>
<evidence type="ECO:0000313" key="2">
    <source>
        <dbReference type="EMBL" id="TWH64589.1"/>
    </source>
</evidence>
<dbReference type="EMBL" id="VLKG01000008">
    <property type="protein sequence ID" value="TWH64589.1"/>
    <property type="molecule type" value="Genomic_DNA"/>
</dbReference>
<keyword evidence="1" id="KW-0812">Transmembrane</keyword>